<comment type="caution">
    <text evidence="7">The sequence shown here is derived from an EMBL/GenBank/DDBJ whole genome shotgun (WGS) entry which is preliminary data.</text>
</comment>
<name>A0ABD2MY77_9CUCU</name>
<dbReference type="InterPro" id="IPR007867">
    <property type="entry name" value="GMC_OxRtase_C"/>
</dbReference>
<keyword evidence="8" id="KW-1185">Reference proteome</keyword>
<evidence type="ECO:0000259" key="6">
    <source>
        <dbReference type="PROSITE" id="PS00624"/>
    </source>
</evidence>
<evidence type="ECO:0000256" key="5">
    <source>
        <dbReference type="PIRSR" id="PIRSR000137-2"/>
    </source>
</evidence>
<dbReference type="InterPro" id="IPR036188">
    <property type="entry name" value="FAD/NAD-bd_sf"/>
</dbReference>
<keyword evidence="4 5" id="KW-0274">FAD</keyword>
<dbReference type="PROSITE" id="PS00624">
    <property type="entry name" value="GMC_OXRED_2"/>
    <property type="match status" value="1"/>
</dbReference>
<dbReference type="InterPro" id="IPR000172">
    <property type="entry name" value="GMC_OxRdtase_N"/>
</dbReference>
<dbReference type="PANTHER" id="PTHR11552:SF147">
    <property type="entry name" value="CHOLINE DEHYDROGENASE, MITOCHONDRIAL"/>
    <property type="match status" value="1"/>
</dbReference>
<accession>A0ABD2MY77</accession>
<reference evidence="7 8" key="1">
    <citation type="journal article" date="2021" name="BMC Biol.">
        <title>Horizontally acquired antibacterial genes associated with adaptive radiation of ladybird beetles.</title>
        <authorList>
            <person name="Li H.S."/>
            <person name="Tang X.F."/>
            <person name="Huang Y.H."/>
            <person name="Xu Z.Y."/>
            <person name="Chen M.L."/>
            <person name="Du X.Y."/>
            <person name="Qiu B.Y."/>
            <person name="Chen P.T."/>
            <person name="Zhang W."/>
            <person name="Slipinski A."/>
            <person name="Escalona H.E."/>
            <person name="Waterhouse R.M."/>
            <person name="Zwick A."/>
            <person name="Pang H."/>
        </authorList>
    </citation>
    <scope>NUCLEOTIDE SEQUENCE [LARGE SCALE GENOMIC DNA]</scope>
    <source>
        <strain evidence="7">SYSU2018</strain>
    </source>
</reference>
<dbReference type="InterPro" id="IPR012132">
    <property type="entry name" value="GMC_OxRdtase"/>
</dbReference>
<dbReference type="Gene3D" id="3.50.50.60">
    <property type="entry name" value="FAD/NAD(P)-binding domain"/>
    <property type="match status" value="1"/>
</dbReference>
<keyword evidence="3" id="KW-0285">Flavoprotein</keyword>
<sequence length="626" mass="69888">MYEQLSSCVTNIDSQAGSLFLLLINTLFASQCEMTDPKLYPPDRSSSLKDGDSFDFIVVGAGSAGSVVGNRLVEVGKWSVLVLEAGGIPSLTAQIPLLFFNIELTDQTWDYYTERSRNSCLGLRSGACHWPRGKLLGGCSSINAMLYIRGNKKNYDSWAENGNEGWDYENLLKYFKRSERLMATNLQHLDSYGKKGLLPLTNYKSNDPVRDIIFDSVKEIGYPILEEEGPNGFFECLQTVEDGVRANAAKVFLGSVKDSKRITLVQNTHVKRVLINEITKQATGVEVEIDGKTLKVYNRKEVVLSAGAINSPQLLMLSGIGPREHLKGLDIDVIQDLKVGKHLQDHMMFLMFSKVNDEAFEQVDSQNELFKYFSHQDSTFGKLGITNIQGFISTKNASNFPDIQYTYLGFPKNDLSAINTFTEVINLDIETAKKLKYYNSRHNIVGTVIILLQPKSTGEVLLRNKDPLVEPIIRSGYLTDMDGYDLETMLKGVRIAEAQIRTKSFKEVGAEVLDINIPNCGKHEFDSDDYWRCAIRNIGTTLYHPTGTCKMGPKSDTDAVVDAKLKVHGIDKLRVIDASIMPNIVSGNTNGPTIMIGQKGSQIIIDDYLDQCMKKYEVQDKHNGEI</sequence>
<evidence type="ECO:0000313" key="7">
    <source>
        <dbReference type="EMBL" id="KAL3271315.1"/>
    </source>
</evidence>
<dbReference type="Proteomes" id="UP001516400">
    <property type="component" value="Unassembled WGS sequence"/>
</dbReference>
<organism evidence="7 8">
    <name type="scientific">Cryptolaemus montrouzieri</name>
    <dbReference type="NCBI Taxonomy" id="559131"/>
    <lineage>
        <taxon>Eukaryota</taxon>
        <taxon>Metazoa</taxon>
        <taxon>Ecdysozoa</taxon>
        <taxon>Arthropoda</taxon>
        <taxon>Hexapoda</taxon>
        <taxon>Insecta</taxon>
        <taxon>Pterygota</taxon>
        <taxon>Neoptera</taxon>
        <taxon>Endopterygota</taxon>
        <taxon>Coleoptera</taxon>
        <taxon>Polyphaga</taxon>
        <taxon>Cucujiformia</taxon>
        <taxon>Coccinelloidea</taxon>
        <taxon>Coccinellidae</taxon>
        <taxon>Scymninae</taxon>
        <taxon>Scymnini</taxon>
        <taxon>Cryptolaemus</taxon>
    </lineage>
</organism>
<evidence type="ECO:0000256" key="2">
    <source>
        <dbReference type="ARBA" id="ARBA00010790"/>
    </source>
</evidence>
<feature type="binding site" evidence="5">
    <location>
        <position position="270"/>
    </location>
    <ligand>
        <name>FAD</name>
        <dbReference type="ChEBI" id="CHEBI:57692"/>
    </ligand>
</feature>
<evidence type="ECO:0000256" key="3">
    <source>
        <dbReference type="ARBA" id="ARBA00022630"/>
    </source>
</evidence>
<dbReference type="SUPFAM" id="SSF51905">
    <property type="entry name" value="FAD/NAD(P)-binding domain"/>
    <property type="match status" value="1"/>
</dbReference>
<gene>
    <name evidence="7" type="ORF">HHI36_021804</name>
</gene>
<dbReference type="Pfam" id="PF05199">
    <property type="entry name" value="GMC_oxred_C"/>
    <property type="match status" value="1"/>
</dbReference>
<comment type="similarity">
    <text evidence="2">Belongs to the GMC oxidoreductase family.</text>
</comment>
<dbReference type="PANTHER" id="PTHR11552">
    <property type="entry name" value="GLUCOSE-METHANOL-CHOLINE GMC OXIDOREDUCTASE"/>
    <property type="match status" value="1"/>
</dbReference>
<dbReference type="EMBL" id="JABFTP020000042">
    <property type="protein sequence ID" value="KAL3271315.1"/>
    <property type="molecule type" value="Genomic_DNA"/>
</dbReference>
<dbReference type="Gene3D" id="3.30.560.10">
    <property type="entry name" value="Glucose Oxidase, domain 3"/>
    <property type="match status" value="1"/>
</dbReference>
<dbReference type="PIRSF" id="PIRSF000137">
    <property type="entry name" value="Alcohol_oxidase"/>
    <property type="match status" value="1"/>
</dbReference>
<evidence type="ECO:0000313" key="8">
    <source>
        <dbReference type="Proteomes" id="UP001516400"/>
    </source>
</evidence>
<dbReference type="Pfam" id="PF00732">
    <property type="entry name" value="GMC_oxred_N"/>
    <property type="match status" value="1"/>
</dbReference>
<evidence type="ECO:0000256" key="1">
    <source>
        <dbReference type="ARBA" id="ARBA00001974"/>
    </source>
</evidence>
<comment type="cofactor">
    <cofactor evidence="1 5">
        <name>FAD</name>
        <dbReference type="ChEBI" id="CHEBI:57692"/>
    </cofactor>
</comment>
<protein>
    <recommendedName>
        <fullName evidence="6">Glucose-methanol-choline oxidoreductase N-terminal domain-containing protein</fullName>
    </recommendedName>
</protein>
<dbReference type="AlphaFoldDB" id="A0ABD2MY77"/>
<proteinExistence type="inferred from homology"/>
<evidence type="ECO:0000256" key="4">
    <source>
        <dbReference type="ARBA" id="ARBA00022827"/>
    </source>
</evidence>
<dbReference type="SUPFAM" id="SSF54373">
    <property type="entry name" value="FAD-linked reductases, C-terminal domain"/>
    <property type="match status" value="1"/>
</dbReference>
<feature type="domain" description="Glucose-methanol-choline oxidoreductase N-terminal" evidence="6">
    <location>
        <begin position="307"/>
        <end position="321"/>
    </location>
</feature>